<protein>
    <submittedName>
        <fullName evidence="4">RsmD family RNA methyltransferase</fullName>
        <ecNumber evidence="4">2.1.1.171</ecNumber>
    </submittedName>
</protein>
<dbReference type="InterPro" id="IPR004398">
    <property type="entry name" value="RNA_MeTrfase_RsmD"/>
</dbReference>
<evidence type="ECO:0000256" key="3">
    <source>
        <dbReference type="SAM" id="Coils"/>
    </source>
</evidence>
<evidence type="ECO:0000313" key="5">
    <source>
        <dbReference type="Proteomes" id="UP001595998"/>
    </source>
</evidence>
<dbReference type="EMBL" id="JBHSEH010000009">
    <property type="protein sequence ID" value="MFC4426628.1"/>
    <property type="molecule type" value="Genomic_DNA"/>
</dbReference>
<sequence>MSLRILGGSAKGRSLEVPASARPSGARVRKSLFDLLAARAPVGRYPTFLDLHGGSGAIGLEAASRGYTVTLIDRDARAVSALERNARTLELRVRVLRGDALNLLPRLGTFDLVFSDPPYEADIPAVTLKLLGSGVVRPGGLLICQHPDRLQLPAHPGHDLEVREYGSNTLSLYERLADAPEGAGEDKVGGE</sequence>
<dbReference type="EC" id="2.1.1.171" evidence="4"/>
<dbReference type="RefSeq" id="WP_380039293.1">
    <property type="nucleotide sequence ID" value="NZ_JBHSEH010000009.1"/>
</dbReference>
<keyword evidence="5" id="KW-1185">Reference proteome</keyword>
<comment type="caution">
    <text evidence="4">The sequence shown here is derived from an EMBL/GenBank/DDBJ whole genome shotgun (WGS) entry which is preliminary data.</text>
</comment>
<dbReference type="InterPro" id="IPR029063">
    <property type="entry name" value="SAM-dependent_MTases_sf"/>
</dbReference>
<dbReference type="PANTHER" id="PTHR43542">
    <property type="entry name" value="METHYLTRANSFERASE"/>
    <property type="match status" value="1"/>
</dbReference>
<reference evidence="5" key="1">
    <citation type="journal article" date="2019" name="Int. J. Syst. Evol. Microbiol.">
        <title>The Global Catalogue of Microorganisms (GCM) 10K type strain sequencing project: providing services to taxonomists for standard genome sequencing and annotation.</title>
        <authorList>
            <consortium name="The Broad Institute Genomics Platform"/>
            <consortium name="The Broad Institute Genome Sequencing Center for Infectious Disease"/>
            <person name="Wu L."/>
            <person name="Ma J."/>
        </authorList>
    </citation>
    <scope>NUCLEOTIDE SEQUENCE [LARGE SCALE GENOMIC DNA]</scope>
    <source>
        <strain evidence="5">CCUG 56029</strain>
    </source>
</reference>
<evidence type="ECO:0000256" key="1">
    <source>
        <dbReference type="ARBA" id="ARBA00022603"/>
    </source>
</evidence>
<organism evidence="4 5">
    <name type="scientific">Deinococcus navajonensis</name>
    <dbReference type="NCBI Taxonomy" id="309884"/>
    <lineage>
        <taxon>Bacteria</taxon>
        <taxon>Thermotogati</taxon>
        <taxon>Deinococcota</taxon>
        <taxon>Deinococci</taxon>
        <taxon>Deinococcales</taxon>
        <taxon>Deinococcaceae</taxon>
        <taxon>Deinococcus</taxon>
    </lineage>
</organism>
<dbReference type="Proteomes" id="UP001595998">
    <property type="component" value="Unassembled WGS sequence"/>
</dbReference>
<evidence type="ECO:0000313" key="4">
    <source>
        <dbReference type="EMBL" id="MFC4426628.1"/>
    </source>
</evidence>
<dbReference type="GO" id="GO:0052913">
    <property type="term" value="F:16S rRNA (guanine(966)-N(2))-methyltransferase activity"/>
    <property type="evidence" value="ECO:0007669"/>
    <property type="project" value="UniProtKB-EC"/>
</dbReference>
<keyword evidence="1 4" id="KW-0489">Methyltransferase</keyword>
<dbReference type="PIRSF" id="PIRSF004553">
    <property type="entry name" value="CHP00095"/>
    <property type="match status" value="1"/>
</dbReference>
<dbReference type="Gene3D" id="3.40.50.150">
    <property type="entry name" value="Vaccinia Virus protein VP39"/>
    <property type="match status" value="1"/>
</dbReference>
<dbReference type="SUPFAM" id="SSF53335">
    <property type="entry name" value="S-adenosyl-L-methionine-dependent methyltransferases"/>
    <property type="match status" value="1"/>
</dbReference>
<dbReference type="Pfam" id="PF03602">
    <property type="entry name" value="Cons_hypoth95"/>
    <property type="match status" value="1"/>
</dbReference>
<evidence type="ECO:0000256" key="2">
    <source>
        <dbReference type="ARBA" id="ARBA00022679"/>
    </source>
</evidence>
<dbReference type="InterPro" id="IPR002052">
    <property type="entry name" value="DNA_methylase_N6_adenine_CS"/>
</dbReference>
<dbReference type="PANTHER" id="PTHR43542:SF1">
    <property type="entry name" value="METHYLTRANSFERASE"/>
    <property type="match status" value="1"/>
</dbReference>
<feature type="coiled-coil region" evidence="3">
    <location>
        <begin position="72"/>
        <end position="99"/>
    </location>
</feature>
<gene>
    <name evidence="4" type="ORF">ACFOZ9_10415</name>
</gene>
<keyword evidence="2 4" id="KW-0808">Transferase</keyword>
<accession>A0ABV8XS13</accession>
<proteinExistence type="predicted"/>
<dbReference type="CDD" id="cd02440">
    <property type="entry name" value="AdoMet_MTases"/>
    <property type="match status" value="1"/>
</dbReference>
<keyword evidence="3" id="KW-0175">Coiled coil</keyword>
<name>A0ABV8XS13_9DEIO</name>
<dbReference type="PROSITE" id="PS00092">
    <property type="entry name" value="N6_MTASE"/>
    <property type="match status" value="1"/>
</dbReference>